<evidence type="ECO:0000313" key="3">
    <source>
        <dbReference type="Proteomes" id="UP001190700"/>
    </source>
</evidence>
<feature type="region of interest" description="Disordered" evidence="1">
    <location>
        <begin position="13"/>
        <end position="63"/>
    </location>
</feature>
<dbReference type="SUPFAM" id="SSF103025">
    <property type="entry name" value="Folate-binding domain"/>
    <property type="match status" value="1"/>
</dbReference>
<dbReference type="Gene3D" id="3.30.1360.120">
    <property type="entry name" value="Probable tRNA modification gtpase trme, domain 1"/>
    <property type="match status" value="1"/>
</dbReference>
<gene>
    <name evidence="2" type="ORF">CYMTET_45872</name>
</gene>
<protein>
    <recommendedName>
        <fullName evidence="4">Aminomethyltransferase folate-binding domain-containing protein</fullName>
    </recommendedName>
</protein>
<proteinExistence type="predicted"/>
<comment type="caution">
    <text evidence="2">The sequence shown here is derived from an EMBL/GenBank/DDBJ whole genome shotgun (WGS) entry which is preliminary data.</text>
</comment>
<evidence type="ECO:0000256" key="1">
    <source>
        <dbReference type="SAM" id="MobiDB-lite"/>
    </source>
</evidence>
<dbReference type="InterPro" id="IPR027266">
    <property type="entry name" value="TrmE/GcvT-like"/>
</dbReference>
<name>A0AAE0BXB9_9CHLO</name>
<dbReference type="Proteomes" id="UP001190700">
    <property type="component" value="Unassembled WGS sequence"/>
</dbReference>
<organism evidence="2 3">
    <name type="scientific">Cymbomonas tetramitiformis</name>
    <dbReference type="NCBI Taxonomy" id="36881"/>
    <lineage>
        <taxon>Eukaryota</taxon>
        <taxon>Viridiplantae</taxon>
        <taxon>Chlorophyta</taxon>
        <taxon>Pyramimonadophyceae</taxon>
        <taxon>Pyramimonadales</taxon>
        <taxon>Pyramimonadaceae</taxon>
        <taxon>Cymbomonas</taxon>
    </lineage>
</organism>
<dbReference type="PANTHER" id="PTHR43757">
    <property type="entry name" value="AMINOMETHYLTRANSFERASE"/>
    <property type="match status" value="1"/>
</dbReference>
<dbReference type="PANTHER" id="PTHR43757:SF14">
    <property type="entry name" value="GLYCINE CLEAVAGE T-PROTEIN FAMILY"/>
    <property type="match status" value="1"/>
</dbReference>
<dbReference type="GO" id="GO:0005739">
    <property type="term" value="C:mitochondrion"/>
    <property type="evidence" value="ECO:0007669"/>
    <property type="project" value="TreeGrafter"/>
</dbReference>
<evidence type="ECO:0008006" key="4">
    <source>
        <dbReference type="Google" id="ProtNLM"/>
    </source>
</evidence>
<reference evidence="2 3" key="1">
    <citation type="journal article" date="2015" name="Genome Biol. Evol.">
        <title>Comparative Genomics of a Bacterivorous Green Alga Reveals Evolutionary Causalities and Consequences of Phago-Mixotrophic Mode of Nutrition.</title>
        <authorList>
            <person name="Burns J.A."/>
            <person name="Paasch A."/>
            <person name="Narechania A."/>
            <person name="Kim E."/>
        </authorList>
    </citation>
    <scope>NUCLEOTIDE SEQUENCE [LARGE SCALE GENOMIC DNA]</scope>
    <source>
        <strain evidence="2 3">PLY_AMNH</strain>
    </source>
</reference>
<dbReference type="EMBL" id="LGRX02031775">
    <property type="protein sequence ID" value="KAK3244517.1"/>
    <property type="molecule type" value="Genomic_DNA"/>
</dbReference>
<keyword evidence="3" id="KW-1185">Reference proteome</keyword>
<dbReference type="InterPro" id="IPR028896">
    <property type="entry name" value="GcvT/YgfZ/DmdA"/>
</dbReference>
<sequence>MNLSAYLKGVCPPKTSPATSVSAAGYAAGNPKRSLSKGLPTRRHFEPRRSRGNKRGSSPISAAGSEEFNVEEFDLDALLGDMDMPMIDGDLQSRMDEAGAIFSDEGLVTSFGNDAEALDAIKTGAVIFDRSHWGRLRLIGDDRVRFMHNQSTADFEALSVGQGCETVFVTNTGRTLELSTAYIQGSSIMLVVSPGMKDDMLTLLDKYNPTPACPAGSL</sequence>
<accession>A0AAE0BXB9</accession>
<dbReference type="AlphaFoldDB" id="A0AAE0BXB9"/>
<evidence type="ECO:0000313" key="2">
    <source>
        <dbReference type="EMBL" id="KAK3244517.1"/>
    </source>
</evidence>